<feature type="compositionally biased region" description="Basic residues" evidence="1">
    <location>
        <begin position="46"/>
        <end position="60"/>
    </location>
</feature>
<feature type="region of interest" description="Disordered" evidence="1">
    <location>
        <begin position="16"/>
        <end position="63"/>
    </location>
</feature>
<sequence length="133" mass="15466">MTGALSLVRSPIRRRGIRSLRRSHPGAPFAGFEKGALRKPPTGKPGKTRRIRPPSRRMRKKPEALFGNWRPFERLGEEFLKRRSQMDPDRRKALAQNLLRRIQADGESEPDDAELLLEKIYAYLRQTRYSSIQ</sequence>
<evidence type="ECO:0000313" key="2">
    <source>
        <dbReference type="EMBL" id="SFG13725.1"/>
    </source>
</evidence>
<evidence type="ECO:0000313" key="3">
    <source>
        <dbReference type="Proteomes" id="UP000198661"/>
    </source>
</evidence>
<evidence type="ECO:0000256" key="1">
    <source>
        <dbReference type="SAM" id="MobiDB-lite"/>
    </source>
</evidence>
<dbReference type="STRING" id="201973.SAMN04488025_11735"/>
<reference evidence="2 3" key="1">
    <citation type="submission" date="2016-10" db="EMBL/GenBank/DDBJ databases">
        <authorList>
            <person name="de Groot N.N."/>
        </authorList>
    </citation>
    <scope>NUCLEOTIDE SEQUENCE [LARGE SCALE GENOMIC DNA]</scope>
    <source>
        <strain evidence="2 3">DSM 44945</strain>
    </source>
</reference>
<dbReference type="EMBL" id="FOOK01000017">
    <property type="protein sequence ID" value="SFG13725.1"/>
    <property type="molecule type" value="Genomic_DNA"/>
</dbReference>
<accession>A0A1I2PC60</accession>
<dbReference type="AlphaFoldDB" id="A0A1I2PC60"/>
<organism evidence="2 3">
    <name type="scientific">Planifilum fulgidum</name>
    <dbReference type="NCBI Taxonomy" id="201973"/>
    <lineage>
        <taxon>Bacteria</taxon>
        <taxon>Bacillati</taxon>
        <taxon>Bacillota</taxon>
        <taxon>Bacilli</taxon>
        <taxon>Bacillales</taxon>
        <taxon>Thermoactinomycetaceae</taxon>
        <taxon>Planifilum</taxon>
    </lineage>
</organism>
<dbReference type="Proteomes" id="UP000198661">
    <property type="component" value="Unassembled WGS sequence"/>
</dbReference>
<proteinExistence type="predicted"/>
<gene>
    <name evidence="2" type="ORF">SAMN04488025_11735</name>
</gene>
<protein>
    <submittedName>
        <fullName evidence="2">Uncharacterized protein</fullName>
    </submittedName>
</protein>
<name>A0A1I2PC60_9BACL</name>
<keyword evidence="3" id="KW-1185">Reference proteome</keyword>